<accession>A0A0G4J4A0</accession>
<dbReference type="GO" id="GO:0005874">
    <property type="term" value="C:microtubule"/>
    <property type="evidence" value="ECO:0007669"/>
    <property type="project" value="TreeGrafter"/>
</dbReference>
<dbReference type="GO" id="GO:0008017">
    <property type="term" value="F:microtubule binding"/>
    <property type="evidence" value="ECO:0007669"/>
    <property type="project" value="TreeGrafter"/>
</dbReference>
<keyword evidence="1 3" id="KW-0547">Nucleotide-binding</keyword>
<dbReference type="PANTHER" id="PTHR11566">
    <property type="entry name" value="DYNAMIN"/>
    <property type="match status" value="1"/>
</dbReference>
<dbReference type="PROSITE" id="PS00410">
    <property type="entry name" value="G_DYNAMIN_1"/>
    <property type="match status" value="1"/>
</dbReference>
<dbReference type="InterPro" id="IPR030381">
    <property type="entry name" value="G_DYNAMIN_dom"/>
</dbReference>
<dbReference type="PROSITE" id="PS51388">
    <property type="entry name" value="GED"/>
    <property type="match status" value="1"/>
</dbReference>
<dbReference type="OMA" id="KICHNCG"/>
<dbReference type="InterPro" id="IPR019762">
    <property type="entry name" value="Dynamin_GTPase_CS"/>
</dbReference>
<evidence type="ECO:0000313" key="7">
    <source>
        <dbReference type="EMBL" id="CEP02405.1"/>
    </source>
</evidence>
<dbReference type="PANTHER" id="PTHR11566:SF21">
    <property type="entry name" value="DYNAMIN RELATED PROTEIN 1, ISOFORM A"/>
    <property type="match status" value="1"/>
</dbReference>
<feature type="domain" description="Dynamin-type G" evidence="6">
    <location>
        <begin position="25"/>
        <end position="304"/>
    </location>
</feature>
<protein>
    <recommendedName>
        <fullName evidence="11">Dynamin GTPase</fullName>
    </recommendedName>
</protein>
<dbReference type="SMART" id="SM00053">
    <property type="entry name" value="DYNc"/>
    <property type="match status" value="1"/>
</dbReference>
<dbReference type="InterPro" id="IPR020850">
    <property type="entry name" value="GED_dom"/>
</dbReference>
<dbReference type="GO" id="GO:0005525">
    <property type="term" value="F:GTP binding"/>
    <property type="evidence" value="ECO:0007669"/>
    <property type="project" value="UniProtKB-KW"/>
</dbReference>
<evidence type="ECO:0000313" key="10">
    <source>
        <dbReference type="Proteomes" id="UP000290189"/>
    </source>
</evidence>
<reference evidence="7 9" key="1">
    <citation type="submission" date="2015-02" db="EMBL/GenBank/DDBJ databases">
        <authorList>
            <person name="Chooi Y.-H."/>
        </authorList>
    </citation>
    <scope>NUCLEOTIDE SEQUENCE [LARGE SCALE GENOMIC DNA]</scope>
    <source>
        <strain evidence="7">E3</strain>
    </source>
</reference>
<dbReference type="SUPFAM" id="SSF52540">
    <property type="entry name" value="P-loop containing nucleoside triphosphate hydrolases"/>
    <property type="match status" value="1"/>
</dbReference>
<dbReference type="InterPro" id="IPR000375">
    <property type="entry name" value="Dynamin_stalk"/>
</dbReference>
<dbReference type="GO" id="GO:0005737">
    <property type="term" value="C:cytoplasm"/>
    <property type="evidence" value="ECO:0007669"/>
    <property type="project" value="TreeGrafter"/>
</dbReference>
<dbReference type="InterPro" id="IPR001401">
    <property type="entry name" value="Dynamin_GTPase"/>
</dbReference>
<dbReference type="PRINTS" id="PR00195">
    <property type="entry name" value="DYNAMIN"/>
</dbReference>
<keyword evidence="2 3" id="KW-0342">GTP-binding</keyword>
<dbReference type="InterPro" id="IPR027417">
    <property type="entry name" value="P-loop_NTPase"/>
</dbReference>
<dbReference type="SMART" id="SM00302">
    <property type="entry name" value="GED"/>
    <property type="match status" value="1"/>
</dbReference>
<dbReference type="Pfam" id="PF00350">
    <property type="entry name" value="Dynamin_N"/>
    <property type="match status" value="1"/>
</dbReference>
<feature type="domain" description="GED" evidence="5">
    <location>
        <begin position="597"/>
        <end position="688"/>
    </location>
</feature>
<dbReference type="OrthoDB" id="5061070at2759"/>
<proteinExistence type="inferred from homology"/>
<dbReference type="EMBL" id="CDSF01000126">
    <property type="protein sequence ID" value="CEP02405.1"/>
    <property type="molecule type" value="Genomic_DNA"/>
</dbReference>
<dbReference type="GO" id="GO:0003924">
    <property type="term" value="F:GTPase activity"/>
    <property type="evidence" value="ECO:0007669"/>
    <property type="project" value="InterPro"/>
</dbReference>
<dbReference type="InterPro" id="IPR045063">
    <property type="entry name" value="Dynamin_N"/>
</dbReference>
<dbReference type="InterPro" id="IPR022812">
    <property type="entry name" value="Dynamin"/>
</dbReference>
<evidence type="ECO:0000256" key="4">
    <source>
        <dbReference type="SAM" id="MobiDB-lite"/>
    </source>
</evidence>
<gene>
    <name evidence="7" type="ORF">PBRA_008989</name>
    <name evidence="8" type="ORF">PLBR_LOCUS2989</name>
</gene>
<evidence type="ECO:0000256" key="2">
    <source>
        <dbReference type="ARBA" id="ARBA00023134"/>
    </source>
</evidence>
<organism evidence="7 9">
    <name type="scientific">Plasmodiophora brassicae</name>
    <name type="common">Clubroot disease agent</name>
    <dbReference type="NCBI Taxonomy" id="37360"/>
    <lineage>
        <taxon>Eukaryota</taxon>
        <taxon>Sar</taxon>
        <taxon>Rhizaria</taxon>
        <taxon>Endomyxa</taxon>
        <taxon>Phytomyxea</taxon>
        <taxon>Plasmodiophorida</taxon>
        <taxon>Plasmodiophoridae</taxon>
        <taxon>Plasmodiophora</taxon>
    </lineage>
</organism>
<dbReference type="PROSITE" id="PS51718">
    <property type="entry name" value="G_DYNAMIN_2"/>
    <property type="match status" value="1"/>
</dbReference>
<name>A0A0G4J4A0_PLABS</name>
<dbReference type="Gene3D" id="1.20.120.1240">
    <property type="entry name" value="Dynamin, middle domain"/>
    <property type="match status" value="1"/>
</dbReference>
<evidence type="ECO:0000313" key="8">
    <source>
        <dbReference type="EMBL" id="SPQ95774.1"/>
    </source>
</evidence>
<feature type="region of interest" description="Disordered" evidence="4">
    <location>
        <begin position="522"/>
        <end position="592"/>
    </location>
</feature>
<dbReference type="Gene3D" id="3.40.50.300">
    <property type="entry name" value="P-loop containing nucleotide triphosphate hydrolases"/>
    <property type="match status" value="1"/>
</dbReference>
<geneLocation type="mitochondrion" evidence="8"/>
<dbReference type="Proteomes" id="UP000290189">
    <property type="component" value="Unassembled WGS sequence"/>
</dbReference>
<dbReference type="STRING" id="37360.A0A0G4J4A0"/>
<evidence type="ECO:0000256" key="3">
    <source>
        <dbReference type="RuleBase" id="RU003932"/>
    </source>
</evidence>
<evidence type="ECO:0000259" key="6">
    <source>
        <dbReference type="PROSITE" id="PS51718"/>
    </source>
</evidence>
<evidence type="ECO:0000313" key="9">
    <source>
        <dbReference type="Proteomes" id="UP000039324"/>
    </source>
</evidence>
<sequence>MSSLDNLIPVINKLQDVFSATGSTPIDLPQIVVIGSQSSGKSSVLENIVGRDFLPRGSGIVTRRPLILQLVNTSLDLKLSGKDDESGQEWGEFLHKRDKKFTSFEDIRAEIVAETDRLTGTNKGISDKAINLKVYSPRFLNLTLVDLPGITKVPVGDQPSDIENQIKGMIMRFVSNPRAIILAVTAANTDLANSDALKLAREVDPECNRTIGVITKIDLMDRGTNALDVLLGKVIPLKLGFIGVINRSQEDINNNTSINAALTAEMQFFQKHPAYRAIASRLGTSYLTKTLNSILINHIRESLPELRHKIHTMLQEVQAELQSYGEPIYQTNSGQGALLLNLLSKFSNAYVDAIDGKSGDVSVSELYGGARISYIFHHSFDRGLKSIHPFDGLDDADIRTAIRNATGPRPSLFVPEVSFELLVKRQIARLEDPSLQCVDLAFRELLRVSEQCEAATPELVRFVTLRERIQQVVHELLRRCLKPTKDMIRNLVACELSYINTNHPDFIGGSQAVAETMELIQKAKASERDGSQASASRPEPKPKQPGNDAAAGGMFSFFRKDSGASKPSGAPGVESLDEVPRSIPASDTPTDREHIETQIIKSLISSYFSIVRVNIQDVVPKSIMCFLVRRSQSELQSELVSILYKEELFSELLEENPDVAQKREACTELLTVLRRAVEIINEVRDFNVHK</sequence>
<evidence type="ECO:0000259" key="5">
    <source>
        <dbReference type="PROSITE" id="PS51388"/>
    </source>
</evidence>
<keyword evidence="8" id="KW-0496">Mitochondrion</keyword>
<dbReference type="Pfam" id="PF01031">
    <property type="entry name" value="Dynamin_M"/>
    <property type="match status" value="1"/>
</dbReference>
<dbReference type="GO" id="GO:0016020">
    <property type="term" value="C:membrane"/>
    <property type="evidence" value="ECO:0007669"/>
    <property type="project" value="TreeGrafter"/>
</dbReference>
<reference evidence="8 10" key="2">
    <citation type="submission" date="2018-03" db="EMBL/GenBank/DDBJ databases">
        <authorList>
            <person name="Fogelqvist J."/>
        </authorList>
    </citation>
    <scope>NUCLEOTIDE SEQUENCE [LARGE SCALE GENOMIC DNA]</scope>
</reference>
<dbReference type="Proteomes" id="UP000039324">
    <property type="component" value="Unassembled WGS sequence"/>
</dbReference>
<dbReference type="FunFam" id="3.40.50.300:FF:001027">
    <property type="entry name" value="dynamin-related protein 3A"/>
    <property type="match status" value="1"/>
</dbReference>
<keyword evidence="9" id="KW-1185">Reference proteome</keyword>
<comment type="similarity">
    <text evidence="3">Belongs to the TRAFAC class dynamin-like GTPase superfamily. Dynamin/Fzo/YdjA family.</text>
</comment>
<evidence type="ECO:0000256" key="1">
    <source>
        <dbReference type="ARBA" id="ARBA00022741"/>
    </source>
</evidence>
<dbReference type="Pfam" id="PF02212">
    <property type="entry name" value="GED"/>
    <property type="match status" value="1"/>
</dbReference>
<evidence type="ECO:0008006" key="11">
    <source>
        <dbReference type="Google" id="ProtNLM"/>
    </source>
</evidence>
<dbReference type="EMBL" id="OVEO01000004">
    <property type="protein sequence ID" value="SPQ95774.1"/>
    <property type="molecule type" value="Genomic_DNA"/>
</dbReference>
<dbReference type="AlphaFoldDB" id="A0A0G4J4A0"/>
<dbReference type="InterPro" id="IPR003130">
    <property type="entry name" value="GED"/>
</dbReference>
<dbReference type="CDD" id="cd08771">
    <property type="entry name" value="DLP_1"/>
    <property type="match status" value="1"/>
</dbReference>